<dbReference type="InterPro" id="IPR003488">
    <property type="entry name" value="DprA"/>
</dbReference>
<feature type="region of interest" description="Disordered" evidence="2">
    <location>
        <begin position="187"/>
        <end position="206"/>
    </location>
</feature>
<dbReference type="Gene3D" id="3.40.50.450">
    <property type="match status" value="1"/>
</dbReference>
<name>A0AA35TEI9_GEOBA</name>
<feature type="domain" description="Smf/DprA SLOG" evidence="3">
    <location>
        <begin position="3"/>
        <end position="126"/>
    </location>
</feature>
<reference evidence="4" key="1">
    <citation type="submission" date="2023-03" db="EMBL/GenBank/DDBJ databases">
        <authorList>
            <person name="Steffen K."/>
            <person name="Cardenas P."/>
        </authorList>
    </citation>
    <scope>NUCLEOTIDE SEQUENCE</scope>
</reference>
<protein>
    <submittedName>
        <fullName evidence="4">Protein Smf</fullName>
    </submittedName>
</protein>
<keyword evidence="5" id="KW-1185">Reference proteome</keyword>
<dbReference type="EMBL" id="CASHTH010003566">
    <property type="protein sequence ID" value="CAI8046487.1"/>
    <property type="molecule type" value="Genomic_DNA"/>
</dbReference>
<dbReference type="Proteomes" id="UP001174909">
    <property type="component" value="Unassembled WGS sequence"/>
</dbReference>
<dbReference type="Pfam" id="PF02481">
    <property type="entry name" value="DNA_processg_A"/>
    <property type="match status" value="1"/>
</dbReference>
<evidence type="ECO:0000313" key="5">
    <source>
        <dbReference type="Proteomes" id="UP001174909"/>
    </source>
</evidence>
<feature type="compositionally biased region" description="Basic and acidic residues" evidence="2">
    <location>
        <begin position="256"/>
        <end position="267"/>
    </location>
</feature>
<dbReference type="SUPFAM" id="SSF102405">
    <property type="entry name" value="MCP/YpsA-like"/>
    <property type="match status" value="1"/>
</dbReference>
<feature type="region of interest" description="Disordered" evidence="2">
    <location>
        <begin position="230"/>
        <end position="287"/>
    </location>
</feature>
<dbReference type="AlphaFoldDB" id="A0AA35TEI9"/>
<evidence type="ECO:0000313" key="4">
    <source>
        <dbReference type="EMBL" id="CAI8046487.1"/>
    </source>
</evidence>
<comment type="caution">
    <text evidence="4">The sequence shown here is derived from an EMBL/GenBank/DDBJ whole genome shotgun (WGS) entry which is preliminary data.</text>
</comment>
<sequence length="287" mass="31654">MIEYTREVASQVAQAGLTVISGAAKGVDRTAMNAALETGGQVVGVLAGDLERTVMNREYRDLLVAERLVLLSPYEPSSGFNVGHAMQRNKVIYGLADAGLVVNAVVNRGGTWAGAVEQLRKYAVPVFVRSTGDPSEGLEALKVRGARPWPNPNSASGIKEVLRLDSAQDFRTMTGVLVRTQEHHEVASPDCSMDTGLPTNDVSPDRVNATTNYAEELYRMVRSWAPRICAQPKKPRRSQESWESASLQRMHGYSDSSKREHHREARQARRYVAPQQELFEHVPTQQG</sequence>
<dbReference type="PANTHER" id="PTHR43022:SF1">
    <property type="entry name" value="PROTEIN SMF"/>
    <property type="match status" value="1"/>
</dbReference>
<dbReference type="InterPro" id="IPR057666">
    <property type="entry name" value="DrpA_SLOG"/>
</dbReference>
<evidence type="ECO:0000256" key="2">
    <source>
        <dbReference type="SAM" id="MobiDB-lite"/>
    </source>
</evidence>
<accession>A0AA35TEI9</accession>
<proteinExistence type="inferred from homology"/>
<organism evidence="4 5">
    <name type="scientific">Geodia barretti</name>
    <name type="common">Barrett's horny sponge</name>
    <dbReference type="NCBI Taxonomy" id="519541"/>
    <lineage>
        <taxon>Eukaryota</taxon>
        <taxon>Metazoa</taxon>
        <taxon>Porifera</taxon>
        <taxon>Demospongiae</taxon>
        <taxon>Heteroscleromorpha</taxon>
        <taxon>Tetractinellida</taxon>
        <taxon>Astrophorina</taxon>
        <taxon>Geodiidae</taxon>
        <taxon>Geodia</taxon>
    </lineage>
</organism>
<feature type="compositionally biased region" description="Polar residues" evidence="2">
    <location>
        <begin position="197"/>
        <end position="206"/>
    </location>
</feature>
<evidence type="ECO:0000259" key="3">
    <source>
        <dbReference type="Pfam" id="PF02481"/>
    </source>
</evidence>
<evidence type="ECO:0000256" key="1">
    <source>
        <dbReference type="ARBA" id="ARBA00006525"/>
    </source>
</evidence>
<comment type="similarity">
    <text evidence="1">Belongs to the DprA/Smf family.</text>
</comment>
<dbReference type="PANTHER" id="PTHR43022">
    <property type="entry name" value="PROTEIN SMF"/>
    <property type="match status" value="1"/>
</dbReference>
<gene>
    <name evidence="4" type="ORF">GBAR_LOCUS25721</name>
</gene>